<keyword evidence="5" id="KW-1185">Reference proteome</keyword>
<dbReference type="CDD" id="cd13768">
    <property type="entry name" value="DSS1_Sem1"/>
    <property type="match status" value="1"/>
</dbReference>
<evidence type="ECO:0000256" key="2">
    <source>
        <dbReference type="RuleBase" id="RU369057"/>
    </source>
</evidence>
<feature type="region of interest" description="Disordered" evidence="3">
    <location>
        <begin position="1"/>
        <end position="50"/>
    </location>
</feature>
<comment type="function">
    <text evidence="2">Component of the 26S proteasome, a multiprotein complex involved in the ATP-dependent degradation of ubiquitinated proteins.</text>
</comment>
<dbReference type="InterPro" id="IPR007834">
    <property type="entry name" value="DSS1_SEM1"/>
</dbReference>
<dbReference type="GO" id="GO:0043248">
    <property type="term" value="P:proteasome assembly"/>
    <property type="evidence" value="ECO:0007669"/>
    <property type="project" value="UniProtKB-UniRule"/>
</dbReference>
<name>A0A7H9HTW9_9SACH</name>
<organism evidence="4 5">
    <name type="scientific">Torulaspora globosa</name>
    <dbReference type="NCBI Taxonomy" id="48254"/>
    <lineage>
        <taxon>Eukaryota</taxon>
        <taxon>Fungi</taxon>
        <taxon>Dikarya</taxon>
        <taxon>Ascomycota</taxon>
        <taxon>Saccharomycotina</taxon>
        <taxon>Saccharomycetes</taxon>
        <taxon>Saccharomycetales</taxon>
        <taxon>Saccharomycetaceae</taxon>
        <taxon>Torulaspora</taxon>
    </lineage>
</organism>
<sequence>MGLPPASKAYEGSQSPIEPSCGIGIDQQHSKMSGNGKIVPKSNGTDPTAAEDLKNVHKQSLEEDDEFEDFPVDTWPIDETLRSTTNGQTNLWQEDWDDVEVEDDFTKELRAELERNKEQQQQR</sequence>
<dbReference type="GO" id="GO:0008541">
    <property type="term" value="C:proteasome regulatory particle, lid subcomplex"/>
    <property type="evidence" value="ECO:0007669"/>
    <property type="project" value="UniProtKB-UniRule"/>
</dbReference>
<dbReference type="EMBL" id="CP059271">
    <property type="protein sequence ID" value="QLQ80739.1"/>
    <property type="molecule type" value="Genomic_DNA"/>
</dbReference>
<dbReference type="PANTHER" id="PTHR16771:SF0">
    <property type="entry name" value="26S PROTEASOME COMPLEX SUBUNIT SEM1"/>
    <property type="match status" value="1"/>
</dbReference>
<reference evidence="4 5" key="1">
    <citation type="submission" date="2020-06" db="EMBL/GenBank/DDBJ databases">
        <title>The yeast mating-type switching endonuclease HO is a domesticated member of an unorthodox homing genetic element family.</title>
        <authorList>
            <person name="Coughlan A.Y."/>
            <person name="Lombardi L."/>
            <person name="Braun-Galleani S."/>
            <person name="Martos A.R."/>
            <person name="Galeote V."/>
            <person name="Bigey F."/>
            <person name="Dequin S."/>
            <person name="Byrne K.P."/>
            <person name="Wolfe K.H."/>
        </authorList>
    </citation>
    <scope>NUCLEOTIDE SEQUENCE [LARGE SCALE GENOMIC DNA]</scope>
    <source>
        <strain evidence="4 5">CBS2947</strain>
    </source>
</reference>
<protein>
    <recommendedName>
        <fullName evidence="2">26S proteasome complex subunit SEM1</fullName>
    </recommendedName>
</protein>
<dbReference type="Proteomes" id="UP000510647">
    <property type="component" value="Chromosome 5"/>
</dbReference>
<gene>
    <name evidence="4" type="ORF">HG537_0E00920</name>
</gene>
<dbReference type="SMART" id="SM01385">
    <property type="entry name" value="DSS1_SEM1"/>
    <property type="match status" value="1"/>
</dbReference>
<evidence type="ECO:0000313" key="5">
    <source>
        <dbReference type="Proteomes" id="UP000510647"/>
    </source>
</evidence>
<dbReference type="GO" id="GO:0000724">
    <property type="term" value="P:double-strand break repair via homologous recombination"/>
    <property type="evidence" value="ECO:0007669"/>
    <property type="project" value="TreeGrafter"/>
</dbReference>
<accession>A0A7H9HTW9</accession>
<proteinExistence type="inferred from homology"/>
<dbReference type="PANTHER" id="PTHR16771">
    <property type="entry name" value="26 PROTEASOME COMPLEX SUBUNIT DSS1"/>
    <property type="match status" value="1"/>
</dbReference>
<evidence type="ECO:0000256" key="3">
    <source>
        <dbReference type="SAM" id="MobiDB-lite"/>
    </source>
</evidence>
<dbReference type="OrthoDB" id="10415147at2759"/>
<dbReference type="Pfam" id="PF05160">
    <property type="entry name" value="DSS1_SEM1"/>
    <property type="match status" value="1"/>
</dbReference>
<dbReference type="AlphaFoldDB" id="A0A7H9HTW9"/>
<dbReference type="GO" id="GO:0006406">
    <property type="term" value="P:mRNA export from nucleus"/>
    <property type="evidence" value="ECO:0007669"/>
    <property type="project" value="UniProtKB-UniRule"/>
</dbReference>
<dbReference type="GO" id="GO:0005634">
    <property type="term" value="C:nucleus"/>
    <property type="evidence" value="ECO:0007669"/>
    <property type="project" value="UniProtKB-SubCell"/>
</dbReference>
<keyword evidence="2" id="KW-0647">Proteasome</keyword>
<keyword evidence="2" id="KW-0539">Nucleus</keyword>
<comment type="subcellular location">
    <subcellularLocation>
        <location evidence="2">Nucleus</location>
    </subcellularLocation>
</comment>
<evidence type="ECO:0000313" key="4">
    <source>
        <dbReference type="EMBL" id="QLQ80739.1"/>
    </source>
</evidence>
<evidence type="ECO:0000256" key="1">
    <source>
        <dbReference type="ARBA" id="ARBA00034491"/>
    </source>
</evidence>
<comment type="similarity">
    <text evidence="1 2">Belongs to the DSS1/SEM1 family.</text>
</comment>